<dbReference type="PANTHER" id="PTHR43737:SF1">
    <property type="entry name" value="DUF1501 DOMAIN-CONTAINING PROTEIN"/>
    <property type="match status" value="1"/>
</dbReference>
<dbReference type="EMBL" id="FOHK01000008">
    <property type="protein sequence ID" value="SET51418.1"/>
    <property type="molecule type" value="Genomic_DNA"/>
</dbReference>
<dbReference type="Proteomes" id="UP000199308">
    <property type="component" value="Unassembled WGS sequence"/>
</dbReference>
<proteinExistence type="predicted"/>
<dbReference type="SUPFAM" id="SSF53649">
    <property type="entry name" value="Alkaline phosphatase-like"/>
    <property type="match status" value="1"/>
</dbReference>
<dbReference type="InterPro" id="IPR017850">
    <property type="entry name" value="Alkaline_phosphatase_core_sf"/>
</dbReference>
<accession>A0A1I0F0X0</accession>
<dbReference type="InterPro" id="IPR006311">
    <property type="entry name" value="TAT_signal"/>
</dbReference>
<sequence>MNTHPKITRRHFLQASLASATYLSLPAIAKGANKQKKRIVWVVLRGAQDSLHTVIPYSDSCLSKYRPTIVDKELLAHAHKLDKQFALHPKLTSLSQLYQQGQLAPVVAVSSGYKGRSHFDGQDYLESGQVKFAYDSGWINRLIESSHKSALGVSKTMPIALRGKEKAATWYPSSLKSASDDLYSALQKMYQNDERLLSSLKEGVAANNLVDKSEQKKRAGSFVNLAKNTAKLMLADNGPDVAMLEMNGWDTHNRQKQRLATQFEQLDNGIAALKAGLDQHWNDTLVIVSTEFGRTVKENGTAGTDHGTASCMFLAGGRLKGGRVLGTWPGLKEPDLFQGRDLMPTSNQFDWIGNAIASHWQLSAGQTKQVFPLLDRAIPNLFG</sequence>
<dbReference type="AlphaFoldDB" id="A0A1I0F0X0"/>
<dbReference type="PROSITE" id="PS51318">
    <property type="entry name" value="TAT"/>
    <property type="match status" value="1"/>
</dbReference>
<dbReference type="Pfam" id="PF07394">
    <property type="entry name" value="DUF1501"/>
    <property type="match status" value="1"/>
</dbReference>
<keyword evidence="2" id="KW-1185">Reference proteome</keyword>
<dbReference type="InterPro" id="IPR010869">
    <property type="entry name" value="DUF1501"/>
</dbReference>
<protein>
    <submittedName>
        <fullName evidence="1">Uncharacterized conserved protein, DUF1501 family</fullName>
    </submittedName>
</protein>
<reference evidence="1 2" key="1">
    <citation type="submission" date="2016-10" db="EMBL/GenBank/DDBJ databases">
        <authorList>
            <person name="de Groot N.N."/>
        </authorList>
    </citation>
    <scope>NUCLEOTIDE SEQUENCE [LARGE SCALE GENOMIC DNA]</scope>
    <source>
        <strain evidence="1 2">DSM 19706</strain>
    </source>
</reference>
<organism evidence="1 2">
    <name type="scientific">Thalassotalea agarivorans</name>
    <name type="common">Thalassomonas agarivorans</name>
    <dbReference type="NCBI Taxonomy" id="349064"/>
    <lineage>
        <taxon>Bacteria</taxon>
        <taxon>Pseudomonadati</taxon>
        <taxon>Pseudomonadota</taxon>
        <taxon>Gammaproteobacteria</taxon>
        <taxon>Alteromonadales</taxon>
        <taxon>Colwelliaceae</taxon>
        <taxon>Thalassotalea</taxon>
    </lineage>
</organism>
<dbReference type="PANTHER" id="PTHR43737">
    <property type="entry name" value="BLL7424 PROTEIN"/>
    <property type="match status" value="1"/>
</dbReference>
<evidence type="ECO:0000313" key="1">
    <source>
        <dbReference type="EMBL" id="SET51418.1"/>
    </source>
</evidence>
<name>A0A1I0F0X0_THASX</name>
<dbReference type="RefSeq" id="WP_093329743.1">
    <property type="nucleotide sequence ID" value="NZ_AP027363.1"/>
</dbReference>
<gene>
    <name evidence="1" type="ORF">SAMN05660429_02017</name>
</gene>
<dbReference type="STRING" id="349064.SAMN05660429_02017"/>
<evidence type="ECO:0000313" key="2">
    <source>
        <dbReference type="Proteomes" id="UP000199308"/>
    </source>
</evidence>
<dbReference type="OrthoDB" id="9779968at2"/>